<dbReference type="OrthoDB" id="9815923at2"/>
<sequence length="87" mass="10427">MKNGKKMKEAEKPAVLIIAYDFYPVPLDKRYKKYYPYVSNRNFLLKINLRNELNRNQPRKEIRSIIHSSDNTLDALEFINTYTQRTS</sequence>
<accession>A0A162QTM4</accession>
<proteinExistence type="predicted"/>
<gene>
    <name evidence="1" type="ORF">CLMAG_56400</name>
</gene>
<comment type="caution">
    <text evidence="1">The sequence shown here is derived from an EMBL/GenBank/DDBJ whole genome shotgun (WGS) entry which is preliminary data.</text>
</comment>
<dbReference type="Proteomes" id="UP000076603">
    <property type="component" value="Unassembled WGS sequence"/>
</dbReference>
<protein>
    <submittedName>
        <fullName evidence="1">Uncharacterized protein</fullName>
    </submittedName>
</protein>
<evidence type="ECO:0000313" key="1">
    <source>
        <dbReference type="EMBL" id="KZL88949.1"/>
    </source>
</evidence>
<dbReference type="RefSeq" id="WP_066630139.1">
    <property type="nucleotide sequence ID" value="NZ_LWAE01000012.1"/>
</dbReference>
<reference evidence="1 2" key="1">
    <citation type="submission" date="2016-04" db="EMBL/GenBank/DDBJ databases">
        <title>Genome sequence of Clostridium magnum DSM 2767.</title>
        <authorList>
            <person name="Poehlein A."/>
            <person name="Uhlig R."/>
            <person name="Fischer R."/>
            <person name="Bahl H."/>
            <person name="Daniel R."/>
        </authorList>
    </citation>
    <scope>NUCLEOTIDE SEQUENCE [LARGE SCALE GENOMIC DNA]</scope>
    <source>
        <strain evidence="1 2">DSM 2767</strain>
    </source>
</reference>
<evidence type="ECO:0000313" key="2">
    <source>
        <dbReference type="Proteomes" id="UP000076603"/>
    </source>
</evidence>
<dbReference type="AlphaFoldDB" id="A0A162QTM4"/>
<dbReference type="EMBL" id="LWAE01000012">
    <property type="protein sequence ID" value="KZL88949.1"/>
    <property type="molecule type" value="Genomic_DNA"/>
</dbReference>
<organism evidence="1 2">
    <name type="scientific">Clostridium magnum DSM 2767</name>
    <dbReference type="NCBI Taxonomy" id="1121326"/>
    <lineage>
        <taxon>Bacteria</taxon>
        <taxon>Bacillati</taxon>
        <taxon>Bacillota</taxon>
        <taxon>Clostridia</taxon>
        <taxon>Eubacteriales</taxon>
        <taxon>Clostridiaceae</taxon>
        <taxon>Clostridium</taxon>
    </lineage>
</organism>
<keyword evidence="2" id="KW-1185">Reference proteome</keyword>
<name>A0A162QTM4_9CLOT</name>